<protein>
    <submittedName>
        <fullName evidence="6">RNA polymerase sigma-70 factor</fullName>
    </submittedName>
</protein>
<dbReference type="InterPro" id="IPR013325">
    <property type="entry name" value="RNA_pol_sigma_r2"/>
</dbReference>
<name>A0ABR7D5K0_9BACT</name>
<evidence type="ECO:0000256" key="1">
    <source>
        <dbReference type="ARBA" id="ARBA00010641"/>
    </source>
</evidence>
<feature type="domain" description="HTH luxR-type" evidence="5">
    <location>
        <begin position="124"/>
        <end position="185"/>
    </location>
</feature>
<dbReference type="PRINTS" id="PR00038">
    <property type="entry name" value="HTHLUXR"/>
</dbReference>
<keyword evidence="2" id="KW-0805">Transcription regulation</keyword>
<proteinExistence type="inferred from homology"/>
<dbReference type="InterPro" id="IPR039425">
    <property type="entry name" value="RNA_pol_sigma-70-like"/>
</dbReference>
<evidence type="ECO:0000256" key="3">
    <source>
        <dbReference type="ARBA" id="ARBA00023082"/>
    </source>
</evidence>
<evidence type="ECO:0000256" key="4">
    <source>
        <dbReference type="ARBA" id="ARBA00023163"/>
    </source>
</evidence>
<dbReference type="PANTHER" id="PTHR43133">
    <property type="entry name" value="RNA POLYMERASE ECF-TYPE SIGMA FACTO"/>
    <property type="match status" value="1"/>
</dbReference>
<dbReference type="Gene3D" id="1.10.1740.10">
    <property type="match status" value="1"/>
</dbReference>
<accession>A0ABR7D5K0</accession>
<sequence length="188" mass="22806">MLGDELLIEQLNRKEVKAFKELFDRFYRYLVLYAMKWVERQEEAEDIVQDLFVQIWERDTCYSSYYGFKNFLYNSVKNACLDFLKHREVEGKYIKYTLRHTEPGEEPELELMKDEVYRRLYQVLDELPKRCREVFKYYLEGKKNSEIAEILQISELTVKTQKRNAMSYIREKLGTAYLLYVLFQAGCM</sequence>
<dbReference type="InterPro" id="IPR014284">
    <property type="entry name" value="RNA_pol_sigma-70_dom"/>
</dbReference>
<dbReference type="InterPro" id="IPR013324">
    <property type="entry name" value="RNA_pol_sigma_r3/r4-like"/>
</dbReference>
<evidence type="ECO:0000259" key="5">
    <source>
        <dbReference type="SMART" id="SM00421"/>
    </source>
</evidence>
<evidence type="ECO:0000313" key="6">
    <source>
        <dbReference type="EMBL" id="MBC5623174.1"/>
    </source>
</evidence>
<dbReference type="EMBL" id="JACOOH010000009">
    <property type="protein sequence ID" value="MBC5623174.1"/>
    <property type="molecule type" value="Genomic_DNA"/>
</dbReference>
<dbReference type="Proteomes" id="UP000646484">
    <property type="component" value="Unassembled WGS sequence"/>
</dbReference>
<dbReference type="PANTHER" id="PTHR43133:SF46">
    <property type="entry name" value="RNA POLYMERASE SIGMA-70 FACTOR ECF SUBFAMILY"/>
    <property type="match status" value="1"/>
</dbReference>
<keyword evidence="7" id="KW-1185">Reference proteome</keyword>
<dbReference type="InterPro" id="IPR007627">
    <property type="entry name" value="RNA_pol_sigma70_r2"/>
</dbReference>
<gene>
    <name evidence="6" type="ORF">H8S64_18935</name>
</gene>
<dbReference type="InterPro" id="IPR013249">
    <property type="entry name" value="RNA_pol_sigma70_r4_t2"/>
</dbReference>
<organism evidence="6 7">
    <name type="scientific">Butyricimonas hominis</name>
    <dbReference type="NCBI Taxonomy" id="2763032"/>
    <lineage>
        <taxon>Bacteria</taxon>
        <taxon>Pseudomonadati</taxon>
        <taxon>Bacteroidota</taxon>
        <taxon>Bacteroidia</taxon>
        <taxon>Bacteroidales</taxon>
        <taxon>Odoribacteraceae</taxon>
        <taxon>Butyricimonas</taxon>
    </lineage>
</organism>
<dbReference type="Pfam" id="PF08281">
    <property type="entry name" value="Sigma70_r4_2"/>
    <property type="match status" value="1"/>
</dbReference>
<dbReference type="NCBIfam" id="TIGR02937">
    <property type="entry name" value="sigma70-ECF"/>
    <property type="match status" value="1"/>
</dbReference>
<evidence type="ECO:0000313" key="7">
    <source>
        <dbReference type="Proteomes" id="UP000646484"/>
    </source>
</evidence>
<dbReference type="InterPro" id="IPR014327">
    <property type="entry name" value="RNA_pol_sigma70_bacteroid"/>
</dbReference>
<dbReference type="NCBIfam" id="TIGR02985">
    <property type="entry name" value="Sig70_bacteroi1"/>
    <property type="match status" value="1"/>
</dbReference>
<keyword evidence="3" id="KW-0731">Sigma factor</keyword>
<comment type="caution">
    <text evidence="6">The sequence shown here is derived from an EMBL/GenBank/DDBJ whole genome shotgun (WGS) entry which is preliminary data.</text>
</comment>
<keyword evidence="4" id="KW-0804">Transcription</keyword>
<dbReference type="Gene3D" id="1.10.10.10">
    <property type="entry name" value="Winged helix-like DNA-binding domain superfamily/Winged helix DNA-binding domain"/>
    <property type="match status" value="1"/>
</dbReference>
<dbReference type="InterPro" id="IPR036388">
    <property type="entry name" value="WH-like_DNA-bd_sf"/>
</dbReference>
<dbReference type="SUPFAM" id="SSF88946">
    <property type="entry name" value="Sigma2 domain of RNA polymerase sigma factors"/>
    <property type="match status" value="1"/>
</dbReference>
<dbReference type="RefSeq" id="WP_186978233.1">
    <property type="nucleotide sequence ID" value="NZ_JACOOH010000009.1"/>
</dbReference>
<dbReference type="Pfam" id="PF04542">
    <property type="entry name" value="Sigma70_r2"/>
    <property type="match status" value="1"/>
</dbReference>
<dbReference type="SUPFAM" id="SSF88659">
    <property type="entry name" value="Sigma3 and sigma4 domains of RNA polymerase sigma factors"/>
    <property type="match status" value="1"/>
</dbReference>
<evidence type="ECO:0000256" key="2">
    <source>
        <dbReference type="ARBA" id="ARBA00023015"/>
    </source>
</evidence>
<reference evidence="6 7" key="1">
    <citation type="submission" date="2020-08" db="EMBL/GenBank/DDBJ databases">
        <title>Genome public.</title>
        <authorList>
            <person name="Liu C."/>
            <person name="Sun Q."/>
        </authorList>
    </citation>
    <scope>NUCLEOTIDE SEQUENCE [LARGE SCALE GENOMIC DNA]</scope>
    <source>
        <strain evidence="6 7">NSJ-56</strain>
    </source>
</reference>
<dbReference type="CDD" id="cd06170">
    <property type="entry name" value="LuxR_C_like"/>
    <property type="match status" value="1"/>
</dbReference>
<comment type="similarity">
    <text evidence="1">Belongs to the sigma-70 factor family. ECF subfamily.</text>
</comment>
<dbReference type="SMART" id="SM00421">
    <property type="entry name" value="HTH_LUXR"/>
    <property type="match status" value="1"/>
</dbReference>
<dbReference type="InterPro" id="IPR000792">
    <property type="entry name" value="Tscrpt_reg_LuxR_C"/>
</dbReference>